<evidence type="ECO:0000256" key="2">
    <source>
        <dbReference type="PROSITE-ProRule" id="PRU00703"/>
    </source>
</evidence>
<evidence type="ECO:0000259" key="3">
    <source>
        <dbReference type="PROSITE" id="PS51371"/>
    </source>
</evidence>
<dbReference type="PROSITE" id="PS51371">
    <property type="entry name" value="CBS"/>
    <property type="match status" value="2"/>
</dbReference>
<reference evidence="5 6" key="1">
    <citation type="submission" date="2018-08" db="EMBL/GenBank/DDBJ databases">
        <title>Bacillus jemisoniae sp. nov., Bacillus chryseoplanitiae sp. nov., Bacillus resnikiae sp. nov., and Bacillus frankliniae sp. nov., isolated from Viking spacecraft and associated surfaces.</title>
        <authorList>
            <person name="Seuylemezian A."/>
            <person name="Vaishampayan P."/>
        </authorList>
    </citation>
    <scope>NUCLEOTIDE SEQUENCE [LARGE SCALE GENOMIC DNA]</scope>
    <source>
        <strain evidence="5 6">MA001</strain>
    </source>
</reference>
<dbReference type="Proteomes" id="UP000266016">
    <property type="component" value="Unassembled WGS sequence"/>
</dbReference>
<feature type="domain" description="CBS" evidence="3">
    <location>
        <begin position="7"/>
        <end position="64"/>
    </location>
</feature>
<dbReference type="Pfam" id="PF22629">
    <property type="entry name" value="ACT_AHAS_ss"/>
    <property type="match status" value="1"/>
</dbReference>
<evidence type="ECO:0000313" key="6">
    <source>
        <dbReference type="Proteomes" id="UP000266016"/>
    </source>
</evidence>
<dbReference type="SUPFAM" id="SSF54631">
    <property type="entry name" value="CBS-domain pair"/>
    <property type="match status" value="1"/>
</dbReference>
<keyword evidence="6" id="KW-1185">Reference proteome</keyword>
<dbReference type="RefSeq" id="WP_119116879.1">
    <property type="nucleotide sequence ID" value="NZ_QWVS01000015.1"/>
</dbReference>
<feature type="domain" description="ACT" evidence="4">
    <location>
        <begin position="139"/>
        <end position="213"/>
    </location>
</feature>
<evidence type="ECO:0000259" key="4">
    <source>
        <dbReference type="PROSITE" id="PS51671"/>
    </source>
</evidence>
<dbReference type="SMART" id="SM00116">
    <property type="entry name" value="CBS"/>
    <property type="match status" value="2"/>
</dbReference>
<dbReference type="CDD" id="cd04584">
    <property type="entry name" value="CBS_pair_AcuB_like"/>
    <property type="match status" value="1"/>
</dbReference>
<dbReference type="InterPro" id="IPR054480">
    <property type="entry name" value="AHAS_small-like_ACT"/>
</dbReference>
<comment type="caution">
    <text evidence="5">The sequence shown here is derived from an EMBL/GenBank/DDBJ whole genome shotgun (WGS) entry which is preliminary data.</text>
</comment>
<dbReference type="EMBL" id="QWVS01000015">
    <property type="protein sequence ID" value="RID86489.1"/>
    <property type="molecule type" value="Genomic_DNA"/>
</dbReference>
<dbReference type="InterPro" id="IPR002912">
    <property type="entry name" value="ACT_dom"/>
</dbReference>
<evidence type="ECO:0000313" key="5">
    <source>
        <dbReference type="EMBL" id="RID86489.1"/>
    </source>
</evidence>
<sequence>MIVEKMMTKDVITLAPTDTIYSALLLINEKKIRHIPIVDQNNYLIGLVSDRDLRDATPSIFRTEEFKEDLYRPISSIMKTNIISGHPLDFVEEIGAIFCENNISCLPIVKEKKLVGIITSSDLLQAFIELTGVNKPGSQIEIKVPHKPGVLYDIYGIFKKRNINIHSVLIYPEKADDTSQILVVRAQTINPFIVVEDLRKEGYEVLWPTVSGQSL</sequence>
<keyword evidence="1 2" id="KW-0129">CBS domain</keyword>
<dbReference type="Gene3D" id="3.30.70.260">
    <property type="match status" value="1"/>
</dbReference>
<dbReference type="Pfam" id="PF00571">
    <property type="entry name" value="CBS"/>
    <property type="match status" value="2"/>
</dbReference>
<dbReference type="InterPro" id="IPR051257">
    <property type="entry name" value="Diverse_CBS-Domain"/>
</dbReference>
<accession>A0A398B8P7</accession>
<dbReference type="Gene3D" id="3.10.580.10">
    <property type="entry name" value="CBS-domain"/>
    <property type="match status" value="1"/>
</dbReference>
<dbReference type="PANTHER" id="PTHR43080">
    <property type="entry name" value="CBS DOMAIN-CONTAINING PROTEIN CBSX3, MITOCHONDRIAL"/>
    <property type="match status" value="1"/>
</dbReference>
<dbReference type="CDD" id="cd04883">
    <property type="entry name" value="ACT_AcuB"/>
    <property type="match status" value="1"/>
</dbReference>
<proteinExistence type="predicted"/>
<dbReference type="AlphaFoldDB" id="A0A398B8P7"/>
<organism evidence="5 6">
    <name type="scientific">Peribacillus asahii</name>
    <dbReference type="NCBI Taxonomy" id="228899"/>
    <lineage>
        <taxon>Bacteria</taxon>
        <taxon>Bacillati</taxon>
        <taxon>Bacillota</taxon>
        <taxon>Bacilli</taxon>
        <taxon>Bacillales</taxon>
        <taxon>Bacillaceae</taxon>
        <taxon>Peribacillus</taxon>
    </lineage>
</organism>
<dbReference type="InterPro" id="IPR000644">
    <property type="entry name" value="CBS_dom"/>
</dbReference>
<dbReference type="InterPro" id="IPR045865">
    <property type="entry name" value="ACT-like_dom_sf"/>
</dbReference>
<dbReference type="InterPro" id="IPR046342">
    <property type="entry name" value="CBS_dom_sf"/>
</dbReference>
<name>A0A398B8P7_9BACI</name>
<evidence type="ECO:0000256" key="1">
    <source>
        <dbReference type="ARBA" id="ARBA00023122"/>
    </source>
</evidence>
<dbReference type="SUPFAM" id="SSF55021">
    <property type="entry name" value="ACT-like"/>
    <property type="match status" value="1"/>
</dbReference>
<feature type="domain" description="CBS" evidence="3">
    <location>
        <begin position="78"/>
        <end position="136"/>
    </location>
</feature>
<dbReference type="PROSITE" id="PS51671">
    <property type="entry name" value="ACT"/>
    <property type="match status" value="1"/>
</dbReference>
<gene>
    <name evidence="5" type="ORF">D1953_09165</name>
</gene>
<protein>
    <submittedName>
        <fullName evidence="5">CBS domain-containing protein</fullName>
    </submittedName>
</protein>
<dbReference type="PANTHER" id="PTHR43080:SF2">
    <property type="entry name" value="CBS DOMAIN-CONTAINING PROTEIN"/>
    <property type="match status" value="1"/>
</dbReference>